<dbReference type="SUPFAM" id="SSF50729">
    <property type="entry name" value="PH domain-like"/>
    <property type="match status" value="1"/>
</dbReference>
<dbReference type="CDD" id="cd00160">
    <property type="entry name" value="RhoGEF"/>
    <property type="match status" value="1"/>
</dbReference>
<dbReference type="SMART" id="SM00325">
    <property type="entry name" value="RhoGEF"/>
    <property type="match status" value="1"/>
</dbReference>
<sequence length="603" mass="67926">MEVPVMRKNVSSIYVFILTVHNAKKFLSLQISQTSQAISTEFNNMLRNQTNARKRKKVINEIFATEKTYQDHLHAVTSLFLAPLQVACILPQTALNTIFSNIEAIQAVNRELLSHMETLGVGDAFLAMAPFIKLYGSYANNFAKAQAELQEWEKKSTEFSTFKKAQEMREECKGLNLGSLLITPVQRVPRYKLLLESLLNKTPREHPDFEKLQAATVEINKVAHHINENIRQRENFQKMLSIQKSLTGVGAPKVLAPGRFFIREGPLLKVCGRGSQERMFFLFSDILIYAKKNGSTDKEQSSYLCRRVLPLIDCEVEQVLGGSTEAQETSDAGALFKITCYDKSLLLYSKSNMEALNWFTCITDAISNVRTCRASLRKPKREHYELPKRSGTPLTRSAARKSRLGFSFLRQDSAMDCSNPPACIMTDTLYPMRKELLDKPYPTTPGIEGSNSKTRRPFVRATVQATTNRRSRSKETVINSPWIKNETNTVSSVGSATDAASLTVNEGASGSQETENKGAEQRVMDTWSQKRKLSFKENIEMDIFSPEEAKKRCFKQKVEVPCVQAVESPLSNVCDQAKFTPAKLKTTQYVKDEDLVQPSCAVM</sequence>
<dbReference type="GO" id="GO:0005737">
    <property type="term" value="C:cytoplasm"/>
    <property type="evidence" value="ECO:0007669"/>
    <property type="project" value="TreeGrafter"/>
</dbReference>
<dbReference type="InterPro" id="IPR000219">
    <property type="entry name" value="DH_dom"/>
</dbReference>
<dbReference type="PROSITE" id="PS50010">
    <property type="entry name" value="DH_2"/>
    <property type="match status" value="1"/>
</dbReference>
<evidence type="ECO:0000259" key="1">
    <source>
        <dbReference type="PROSITE" id="PS50003"/>
    </source>
</evidence>
<dbReference type="AlphaFoldDB" id="A0AAD9V8S7"/>
<reference evidence="3" key="2">
    <citation type="journal article" date="2023" name="Science">
        <title>Genomic signatures of disease resistance in endangered staghorn corals.</title>
        <authorList>
            <person name="Vollmer S.V."/>
            <person name="Selwyn J.D."/>
            <person name="Despard B.A."/>
            <person name="Roesel C.L."/>
        </authorList>
    </citation>
    <scope>NUCLEOTIDE SEQUENCE</scope>
    <source>
        <strain evidence="3">K2</strain>
    </source>
</reference>
<dbReference type="Proteomes" id="UP001249851">
    <property type="component" value="Unassembled WGS sequence"/>
</dbReference>
<dbReference type="GO" id="GO:0005085">
    <property type="term" value="F:guanyl-nucleotide exchange factor activity"/>
    <property type="evidence" value="ECO:0007669"/>
    <property type="project" value="InterPro"/>
</dbReference>
<dbReference type="InterPro" id="IPR011993">
    <property type="entry name" value="PH-like_dom_sf"/>
</dbReference>
<dbReference type="InterPro" id="IPR051092">
    <property type="entry name" value="FYVE_RhoGEF_PH"/>
</dbReference>
<organism evidence="3 4">
    <name type="scientific">Acropora cervicornis</name>
    <name type="common">Staghorn coral</name>
    <dbReference type="NCBI Taxonomy" id="6130"/>
    <lineage>
        <taxon>Eukaryota</taxon>
        <taxon>Metazoa</taxon>
        <taxon>Cnidaria</taxon>
        <taxon>Anthozoa</taxon>
        <taxon>Hexacorallia</taxon>
        <taxon>Scleractinia</taxon>
        <taxon>Astrocoeniina</taxon>
        <taxon>Acroporidae</taxon>
        <taxon>Acropora</taxon>
    </lineage>
</organism>
<accession>A0AAD9V8S7</accession>
<gene>
    <name evidence="3" type="ORF">P5673_010601</name>
</gene>
<dbReference type="SUPFAM" id="SSF48065">
    <property type="entry name" value="DBL homology domain (DH-domain)"/>
    <property type="match status" value="1"/>
</dbReference>
<reference evidence="3" key="1">
    <citation type="journal article" date="2023" name="G3 (Bethesda)">
        <title>Whole genome assembly and annotation of the endangered Caribbean coral Acropora cervicornis.</title>
        <authorList>
            <person name="Selwyn J.D."/>
            <person name="Vollmer S.V."/>
        </authorList>
    </citation>
    <scope>NUCLEOTIDE SEQUENCE</scope>
    <source>
        <strain evidence="3">K2</strain>
    </source>
</reference>
<dbReference type="PANTHER" id="PTHR12673:SF159">
    <property type="entry name" value="LD03170P"/>
    <property type="match status" value="1"/>
</dbReference>
<evidence type="ECO:0000313" key="3">
    <source>
        <dbReference type="EMBL" id="KAK2565516.1"/>
    </source>
</evidence>
<feature type="domain" description="PH" evidence="1">
    <location>
        <begin position="260"/>
        <end position="367"/>
    </location>
</feature>
<dbReference type="SMART" id="SM00233">
    <property type="entry name" value="PH"/>
    <property type="match status" value="1"/>
</dbReference>
<dbReference type="EMBL" id="JARQWQ010000019">
    <property type="protein sequence ID" value="KAK2565516.1"/>
    <property type="molecule type" value="Genomic_DNA"/>
</dbReference>
<dbReference type="Pfam" id="PF00621">
    <property type="entry name" value="RhoGEF"/>
    <property type="match status" value="1"/>
</dbReference>
<dbReference type="PROSITE" id="PS50003">
    <property type="entry name" value="PH_DOMAIN"/>
    <property type="match status" value="1"/>
</dbReference>
<name>A0AAD9V8S7_ACRCE</name>
<dbReference type="PANTHER" id="PTHR12673">
    <property type="entry name" value="FACIOGENITAL DYSPLASIA PROTEIN"/>
    <property type="match status" value="1"/>
</dbReference>
<dbReference type="InterPro" id="IPR001849">
    <property type="entry name" value="PH_domain"/>
</dbReference>
<dbReference type="InterPro" id="IPR035899">
    <property type="entry name" value="DBL_dom_sf"/>
</dbReference>
<dbReference type="Gene3D" id="2.30.29.30">
    <property type="entry name" value="Pleckstrin-homology domain (PH domain)/Phosphotyrosine-binding domain (PTB)"/>
    <property type="match status" value="1"/>
</dbReference>
<dbReference type="Gene3D" id="1.20.900.10">
    <property type="entry name" value="Dbl homology (DH) domain"/>
    <property type="match status" value="1"/>
</dbReference>
<proteinExistence type="predicted"/>
<protein>
    <submittedName>
        <fullName evidence="3">Rho guanine nucleotide exchange factor 39</fullName>
    </submittedName>
</protein>
<evidence type="ECO:0000259" key="2">
    <source>
        <dbReference type="PROSITE" id="PS50010"/>
    </source>
</evidence>
<comment type="caution">
    <text evidence="3">The sequence shown here is derived from an EMBL/GenBank/DDBJ whole genome shotgun (WGS) entry which is preliminary data.</text>
</comment>
<keyword evidence="4" id="KW-1185">Reference proteome</keyword>
<dbReference type="Pfam" id="PF00169">
    <property type="entry name" value="PH"/>
    <property type="match status" value="1"/>
</dbReference>
<feature type="domain" description="DH" evidence="2">
    <location>
        <begin position="54"/>
        <end position="229"/>
    </location>
</feature>
<evidence type="ECO:0000313" key="4">
    <source>
        <dbReference type="Proteomes" id="UP001249851"/>
    </source>
</evidence>